<sequence length="285" mass="32691">MYKINQSQLGDYTVYELNDQEVSSLKVIPERGGIIVGFQVDGEDILYLNEETLLNPEANVRGGIPILFPICGALENGEYTYKGKTYQMKNHGFARNMAWEVVGENTEGRASITLKLSSNEVTKKVYPFDFDVLFTYQLKGRELIILQEYVNRSDEPMPMYAGFHPYFKTSKKSIVYDLEATQYLDYNDMEVKPYQELDLSTEKEAFLILDPKGNELSFPLEEIQKKVTMKYGEEFNYIVLWSEIGKDFLCVEPWMGKMGDFKTMENIPLVEPGESLVTVVSISVD</sequence>
<dbReference type="SUPFAM" id="SSF74650">
    <property type="entry name" value="Galactose mutarotase-like"/>
    <property type="match status" value="1"/>
</dbReference>
<dbReference type="PANTHER" id="PTHR11122">
    <property type="entry name" value="APOSPORY-ASSOCIATED PROTEIN C-RELATED"/>
    <property type="match status" value="1"/>
</dbReference>
<dbReference type="AlphaFoldDB" id="A0A285CHW2"/>
<dbReference type="Gene3D" id="2.70.98.10">
    <property type="match status" value="1"/>
</dbReference>
<dbReference type="Pfam" id="PF01263">
    <property type="entry name" value="Aldose_epim"/>
    <property type="match status" value="1"/>
</dbReference>
<dbReference type="InterPro" id="IPR014718">
    <property type="entry name" value="GH-type_carb-bd"/>
</dbReference>
<dbReference type="PANTHER" id="PTHR11122:SF13">
    <property type="entry name" value="GLUCOSE-6-PHOSPHATE 1-EPIMERASE"/>
    <property type="match status" value="1"/>
</dbReference>
<dbReference type="EMBL" id="OAOP01000001">
    <property type="protein sequence ID" value="SNX67184.1"/>
    <property type="molecule type" value="Genomic_DNA"/>
</dbReference>
<organism evidence="1 2">
    <name type="scientific">Bacillus oleivorans</name>
    <dbReference type="NCBI Taxonomy" id="1448271"/>
    <lineage>
        <taxon>Bacteria</taxon>
        <taxon>Bacillati</taxon>
        <taxon>Bacillota</taxon>
        <taxon>Bacilli</taxon>
        <taxon>Bacillales</taxon>
        <taxon>Bacillaceae</taxon>
        <taxon>Bacillus</taxon>
    </lineage>
</organism>
<keyword evidence="2" id="KW-1185">Reference proteome</keyword>
<dbReference type="GO" id="GO:0030246">
    <property type="term" value="F:carbohydrate binding"/>
    <property type="evidence" value="ECO:0007669"/>
    <property type="project" value="InterPro"/>
</dbReference>
<protein>
    <submittedName>
        <fullName evidence="1">Galactose mutarotase-like enzyme</fullName>
    </submittedName>
</protein>
<accession>A0A285CHW2</accession>
<name>A0A285CHW2_9BACI</name>
<evidence type="ECO:0000313" key="2">
    <source>
        <dbReference type="Proteomes" id="UP000219546"/>
    </source>
</evidence>
<dbReference type="RefSeq" id="WP_179714144.1">
    <property type="nucleotide sequence ID" value="NZ_JBEPMQ010000003.1"/>
</dbReference>
<dbReference type="InterPro" id="IPR008183">
    <property type="entry name" value="Aldose_1/G6P_1-epimerase"/>
</dbReference>
<evidence type="ECO:0000313" key="1">
    <source>
        <dbReference type="EMBL" id="SNX67184.1"/>
    </source>
</evidence>
<dbReference type="InterPro" id="IPR011013">
    <property type="entry name" value="Gal_mutarotase_sf_dom"/>
</dbReference>
<dbReference type="Proteomes" id="UP000219546">
    <property type="component" value="Unassembled WGS sequence"/>
</dbReference>
<reference evidence="1 2" key="1">
    <citation type="submission" date="2017-08" db="EMBL/GenBank/DDBJ databases">
        <authorList>
            <person name="de Groot N.N."/>
        </authorList>
    </citation>
    <scope>NUCLEOTIDE SEQUENCE [LARGE SCALE GENOMIC DNA]</scope>
    <source>
        <strain evidence="1 2">JC228</strain>
    </source>
</reference>
<proteinExistence type="predicted"/>
<dbReference type="GO" id="GO:0016853">
    <property type="term" value="F:isomerase activity"/>
    <property type="evidence" value="ECO:0007669"/>
    <property type="project" value="InterPro"/>
</dbReference>
<gene>
    <name evidence="1" type="ORF">SAMN05877753_101501</name>
</gene>
<dbReference type="GO" id="GO:0005975">
    <property type="term" value="P:carbohydrate metabolic process"/>
    <property type="evidence" value="ECO:0007669"/>
    <property type="project" value="InterPro"/>
</dbReference>